<dbReference type="Pfam" id="PF00003">
    <property type="entry name" value="7tm_3"/>
    <property type="match status" value="1"/>
</dbReference>
<dbReference type="PROSITE" id="PS50259">
    <property type="entry name" value="G_PROTEIN_RECEP_F3_4"/>
    <property type="match status" value="1"/>
</dbReference>
<dbReference type="InterPro" id="IPR050726">
    <property type="entry name" value="mGluR"/>
</dbReference>
<dbReference type="GO" id="GO:0004930">
    <property type="term" value="F:G protein-coupled receptor activity"/>
    <property type="evidence" value="ECO:0007669"/>
    <property type="project" value="InterPro"/>
</dbReference>
<dbReference type="SUPFAM" id="SSF57184">
    <property type="entry name" value="Growth factor receptor domain"/>
    <property type="match status" value="1"/>
</dbReference>
<reference evidence="11" key="1">
    <citation type="submission" date="2016-06" db="UniProtKB">
        <authorList>
            <consortium name="WormBaseParasite"/>
        </authorList>
    </citation>
    <scope>IDENTIFICATION</scope>
</reference>
<dbReference type="InterPro" id="IPR000337">
    <property type="entry name" value="GPCR_3"/>
</dbReference>
<keyword evidence="10" id="KW-1185">Reference proteome</keyword>
<protein>
    <submittedName>
        <fullName evidence="11">G_PROTEIN_RECEP_F3_4 domain-containing protein</fullName>
    </submittedName>
</protein>
<feature type="transmembrane region" description="Helical" evidence="7">
    <location>
        <begin position="180"/>
        <end position="202"/>
    </location>
</feature>
<proteinExistence type="predicted"/>
<dbReference type="InterPro" id="IPR038550">
    <property type="entry name" value="GPCR_3_9-Cys_sf"/>
</dbReference>
<feature type="domain" description="G-protein coupled receptors family 3 profile" evidence="8">
    <location>
        <begin position="166"/>
        <end position="338"/>
    </location>
</feature>
<evidence type="ECO:0000256" key="1">
    <source>
        <dbReference type="ARBA" id="ARBA00004141"/>
    </source>
</evidence>
<dbReference type="EMBL" id="UYRW01000330">
    <property type="protein sequence ID" value="VDK65811.1"/>
    <property type="molecule type" value="Genomic_DNA"/>
</dbReference>
<accession>A0A182E2L3</accession>
<keyword evidence="2 7" id="KW-0812">Transmembrane</keyword>
<dbReference type="Proteomes" id="UP000271087">
    <property type="component" value="Unassembled WGS sequence"/>
</dbReference>
<keyword evidence="6" id="KW-0325">Glycoprotein</keyword>
<evidence type="ECO:0000259" key="8">
    <source>
        <dbReference type="PROSITE" id="PS50259"/>
    </source>
</evidence>
<evidence type="ECO:0000313" key="10">
    <source>
        <dbReference type="Proteomes" id="UP000271087"/>
    </source>
</evidence>
<evidence type="ECO:0000313" key="11">
    <source>
        <dbReference type="WBParaSite" id="nOo.2.0.1.t02214-RA"/>
    </source>
</evidence>
<name>A0A182E2L3_ONCOC</name>
<dbReference type="PRINTS" id="PR00248">
    <property type="entry name" value="GPCRMGR"/>
</dbReference>
<evidence type="ECO:0000256" key="3">
    <source>
        <dbReference type="ARBA" id="ARBA00022989"/>
    </source>
</evidence>
<dbReference type="Gene3D" id="2.10.50.30">
    <property type="entry name" value="GPCR, family 3, nine cysteines domain"/>
    <property type="match status" value="1"/>
</dbReference>
<evidence type="ECO:0000256" key="4">
    <source>
        <dbReference type="ARBA" id="ARBA00023136"/>
    </source>
</evidence>
<comment type="subcellular location">
    <subcellularLocation>
        <location evidence="1">Membrane</location>
        <topology evidence="1">Multi-pass membrane protein</topology>
    </subcellularLocation>
</comment>
<dbReference type="InterPro" id="IPR028082">
    <property type="entry name" value="Peripla_BP_I"/>
</dbReference>
<keyword evidence="4 7" id="KW-0472">Membrane</keyword>
<dbReference type="OrthoDB" id="425344at2759"/>
<organism evidence="11">
    <name type="scientific">Onchocerca ochengi</name>
    <name type="common">Filarial nematode worm</name>
    <dbReference type="NCBI Taxonomy" id="42157"/>
    <lineage>
        <taxon>Eukaryota</taxon>
        <taxon>Metazoa</taxon>
        <taxon>Ecdysozoa</taxon>
        <taxon>Nematoda</taxon>
        <taxon>Chromadorea</taxon>
        <taxon>Rhabditida</taxon>
        <taxon>Spirurina</taxon>
        <taxon>Spiruromorpha</taxon>
        <taxon>Filarioidea</taxon>
        <taxon>Onchocercidae</taxon>
        <taxon>Onchocerca</taxon>
    </lineage>
</organism>
<feature type="transmembrane region" description="Helical" evidence="7">
    <location>
        <begin position="268"/>
        <end position="287"/>
    </location>
</feature>
<feature type="transmembrane region" description="Helical" evidence="7">
    <location>
        <begin position="299"/>
        <end position="321"/>
    </location>
</feature>
<gene>
    <name evidence="9" type="ORF">NOO_LOCUS2214</name>
</gene>
<evidence type="ECO:0000256" key="5">
    <source>
        <dbReference type="ARBA" id="ARBA00023170"/>
    </source>
</evidence>
<dbReference type="WBParaSite" id="nOo.2.0.1.t02214-RA">
    <property type="protein sequence ID" value="nOo.2.0.1.t02214-RA"/>
    <property type="gene ID" value="nOo.2.0.1.g02214"/>
</dbReference>
<dbReference type="AlphaFoldDB" id="A0A182E2L3"/>
<dbReference type="InterPro" id="IPR009030">
    <property type="entry name" value="Growth_fac_rcpt_cys_sf"/>
</dbReference>
<evidence type="ECO:0000256" key="7">
    <source>
        <dbReference type="SAM" id="Phobius"/>
    </source>
</evidence>
<sequence length="338" mass="37569">MISTAGVPPHFDANGDGIGNYNIYQLNDTGYYQIVGKWTAGKKLDLNVHRVRKGLKRWNGSLPLSVCSTNCLQGYYRAYQDQNFRWTCIPCDVSTSIIVNETNKKTLKRVQVLFLLNTNCVQCPLGYGPNEDLLACKLIPPTTLEYNSPWVVLPAVSSTLGIAATLFVVGPSVVICAASWILIGLSMSAIYAAILTETNLLARIFLMQDARHLDCIVPRAQIAICLGIVSIQLIGSLIWLLIDPPGTTVLFPSREEAILTSKARASHLLFSLLYNMFLIIACALYAFKTRKIPEIFNETRLIGFTMYSTSISWLSFGPIYFVTQNNFKVTDLSITDFE</sequence>
<dbReference type="InterPro" id="IPR017978">
    <property type="entry name" value="GPCR_3_C"/>
</dbReference>
<dbReference type="GO" id="GO:0016020">
    <property type="term" value="C:membrane"/>
    <property type="evidence" value="ECO:0007669"/>
    <property type="project" value="UniProtKB-SubCell"/>
</dbReference>
<evidence type="ECO:0000256" key="6">
    <source>
        <dbReference type="ARBA" id="ARBA00023180"/>
    </source>
</evidence>
<dbReference type="PANTHER" id="PTHR24060">
    <property type="entry name" value="METABOTROPIC GLUTAMATE RECEPTOR"/>
    <property type="match status" value="1"/>
</dbReference>
<evidence type="ECO:0000256" key="2">
    <source>
        <dbReference type="ARBA" id="ARBA00022692"/>
    </source>
</evidence>
<feature type="transmembrane region" description="Helical" evidence="7">
    <location>
        <begin position="222"/>
        <end position="242"/>
    </location>
</feature>
<reference evidence="9 10" key="2">
    <citation type="submission" date="2018-08" db="EMBL/GenBank/DDBJ databases">
        <authorList>
            <person name="Laetsch R D."/>
            <person name="Stevens L."/>
            <person name="Kumar S."/>
            <person name="Blaxter L. M."/>
        </authorList>
    </citation>
    <scope>NUCLEOTIDE SEQUENCE [LARGE SCALE GENOMIC DNA]</scope>
</reference>
<evidence type="ECO:0000313" key="9">
    <source>
        <dbReference type="EMBL" id="VDK65811.1"/>
    </source>
</evidence>
<keyword evidence="3 7" id="KW-1133">Transmembrane helix</keyword>
<feature type="transmembrane region" description="Helical" evidence="7">
    <location>
        <begin position="150"/>
        <end position="174"/>
    </location>
</feature>
<dbReference type="SUPFAM" id="SSF53822">
    <property type="entry name" value="Periplasmic binding protein-like I"/>
    <property type="match status" value="1"/>
</dbReference>
<dbReference type="STRING" id="42157.A0A182E2L3"/>
<keyword evidence="5" id="KW-0675">Receptor</keyword>